<proteinExistence type="predicted"/>
<protein>
    <recommendedName>
        <fullName evidence="5">DUF262 domain-containing protein</fullName>
    </recommendedName>
</protein>
<organism evidence="3 4">
    <name type="scientific">Hymenobacter coccineus</name>
    <dbReference type="NCBI Taxonomy" id="1908235"/>
    <lineage>
        <taxon>Bacteria</taxon>
        <taxon>Pseudomonadati</taxon>
        <taxon>Bacteroidota</taxon>
        <taxon>Cytophagia</taxon>
        <taxon>Cytophagales</taxon>
        <taxon>Hymenobacteraceae</taxon>
        <taxon>Hymenobacter</taxon>
    </lineage>
</organism>
<feature type="domain" description="GmrSD restriction endonucleases C-terminal" evidence="2">
    <location>
        <begin position="471"/>
        <end position="587"/>
    </location>
</feature>
<dbReference type="InterPro" id="IPR004919">
    <property type="entry name" value="GmrSD_N"/>
</dbReference>
<dbReference type="RefSeq" id="WP_070746511.1">
    <property type="nucleotide sequence ID" value="NZ_MDZA01000429.1"/>
</dbReference>
<feature type="domain" description="GmrSD restriction endonucleases N-terminal" evidence="1">
    <location>
        <begin position="14"/>
        <end position="249"/>
    </location>
</feature>
<evidence type="ECO:0000313" key="3">
    <source>
        <dbReference type="EMBL" id="OGX82509.1"/>
    </source>
</evidence>
<sequence length="622" mass="71962">MADTTLDTGKKYIKAIFNADQFYNIPEYQRPYVWGPEQVTTMFEDIANAFLQDKHREYFLGCMIWNTKVDQSGDLPYAYNDILDGQQRFITLYLLQAVIRDLSTSAKVKGSVTKRLQQVEEDLDGIPERNRLKFSIRQDDDFFQQFVLAENGTRQHAQLLALTDSKTEATSVRNMATAVLATHEWWASKLPDFDGEEAYQKFIYDFYGYLGTKVLVLYLSTSDNLDDAYNLFTVLNSRGVQLQSSDILRVQNLRVIKDEEASKKYAAKWDDYQSAIESPYKSFDEFLWAMVYILMKYRADSNQSISKAFAYIYDKKLLAKGVPTFDFIGKYVQHLDAVFHSDYQAAEAGCLYENLNYILSNTFGNQYIVVLMHYRECFGEANILDFLIKIDNLFSAAWLTVSFNLQTRIFIMLRKMDELRDKMPDKAAASLAFLQDGVLRYDYQDEKANTVINLDKFFLLLDEEKWGSFSGTRINKTRYLLLKLDLLTGNLHNKLHLNKSFASVEHILPQKPSAPAWNISEEQHKEWLHRLGNIVLVDMKKNASLSNSSFLDKRHKYSSYIEGRANTNYVFITYQQWNVGTIQQNHARVVNLLKSYYTGNSLQSFKELKKKLLVPTAAPVPA</sequence>
<dbReference type="OrthoDB" id="9798761at2"/>
<evidence type="ECO:0008006" key="5">
    <source>
        <dbReference type="Google" id="ProtNLM"/>
    </source>
</evidence>
<reference evidence="3 4" key="1">
    <citation type="submission" date="2016-08" db="EMBL/GenBank/DDBJ databases">
        <title>Hymenobacter coccineus sp. nov., Hymenobacter lapidarius sp. nov. and Hymenobacter glacialis sp. nov., isolated from Antarctic soil.</title>
        <authorList>
            <person name="Sedlacek I."/>
            <person name="Kralova S."/>
            <person name="Kyrova K."/>
            <person name="Maslanova I."/>
            <person name="Stankova E."/>
            <person name="Vrbovska V."/>
            <person name="Nemec M."/>
            <person name="Bartak M."/>
            <person name="Svec P."/>
            <person name="Busse H.-J."/>
            <person name="Pantucek R."/>
        </authorList>
    </citation>
    <scope>NUCLEOTIDE SEQUENCE [LARGE SCALE GENOMIC DNA]</scope>
    <source>
        <strain evidence="3 4">CCM 8649</strain>
    </source>
</reference>
<comment type="caution">
    <text evidence="3">The sequence shown here is derived from an EMBL/GenBank/DDBJ whole genome shotgun (WGS) entry which is preliminary data.</text>
</comment>
<accession>A0A1G1SV57</accession>
<dbReference type="EMBL" id="MDZA01000429">
    <property type="protein sequence ID" value="OGX82509.1"/>
    <property type="molecule type" value="Genomic_DNA"/>
</dbReference>
<dbReference type="Proteomes" id="UP000177506">
    <property type="component" value="Unassembled WGS sequence"/>
</dbReference>
<dbReference type="InterPro" id="IPR011089">
    <property type="entry name" value="GmrSD_C"/>
</dbReference>
<evidence type="ECO:0000259" key="1">
    <source>
        <dbReference type="Pfam" id="PF03235"/>
    </source>
</evidence>
<evidence type="ECO:0000259" key="2">
    <source>
        <dbReference type="Pfam" id="PF07510"/>
    </source>
</evidence>
<dbReference type="PANTHER" id="PTHR35149">
    <property type="entry name" value="SLL5132 PROTEIN"/>
    <property type="match status" value="1"/>
</dbReference>
<dbReference type="Pfam" id="PF03235">
    <property type="entry name" value="GmrSD_N"/>
    <property type="match status" value="1"/>
</dbReference>
<evidence type="ECO:0000313" key="4">
    <source>
        <dbReference type="Proteomes" id="UP000177506"/>
    </source>
</evidence>
<keyword evidence="4" id="KW-1185">Reference proteome</keyword>
<name>A0A1G1SV57_9BACT</name>
<dbReference type="AlphaFoldDB" id="A0A1G1SV57"/>
<gene>
    <name evidence="3" type="ORF">BEN49_13655</name>
</gene>
<dbReference type="PANTHER" id="PTHR35149:SF1">
    <property type="entry name" value="DUF5655 DOMAIN-CONTAINING PROTEIN"/>
    <property type="match status" value="1"/>
</dbReference>
<dbReference type="Pfam" id="PF07510">
    <property type="entry name" value="GmrSD_C"/>
    <property type="match status" value="1"/>
</dbReference>